<feature type="region of interest" description="Disordered" evidence="4">
    <location>
        <begin position="289"/>
        <end position="309"/>
    </location>
</feature>
<dbReference type="SUPFAM" id="SSF51735">
    <property type="entry name" value="NAD(P)-binding Rossmann-fold domains"/>
    <property type="match status" value="1"/>
</dbReference>
<dbReference type="InterPro" id="IPR002347">
    <property type="entry name" value="SDR_fam"/>
</dbReference>
<keyword evidence="5" id="KW-1133">Transmembrane helix</keyword>
<dbReference type="Pfam" id="PF00106">
    <property type="entry name" value="adh_short"/>
    <property type="match status" value="1"/>
</dbReference>
<dbReference type="PROSITE" id="PS00061">
    <property type="entry name" value="ADH_SHORT"/>
    <property type="match status" value="1"/>
</dbReference>
<evidence type="ECO:0000256" key="3">
    <source>
        <dbReference type="RuleBase" id="RU000363"/>
    </source>
</evidence>
<dbReference type="InterPro" id="IPR036291">
    <property type="entry name" value="NAD(P)-bd_dom_sf"/>
</dbReference>
<evidence type="ECO:0000313" key="6">
    <source>
        <dbReference type="EMBL" id="MDR6213889.1"/>
    </source>
</evidence>
<gene>
    <name evidence="6" type="ORF">QE399_001578</name>
</gene>
<keyword evidence="5" id="KW-0472">Membrane</keyword>
<sequence>MPQSPLHSVPASGADVAPPAAPLVVVITGASSGIGHATALAFARTGAQLVLASRNGDTLAPVARACREAGAQQAIAVPTDVTQAGDVQALADRALRQYGRIDVWVNGVGVGAVGRFDEVPLDAHRRVLEANLLGHLHGAHAALRHFRQRGRGLLVNLISLGGWVPAPYAAAYTASKFGLRGLSESLRAEVSDLPQVHVCDVAPTFVDSPGLSHGANYTGRALRPPLPMVDPHRVADAVVALTQTPQPRSVTWMGTGALAGRVAHAVAPDSVGRAMRWLTETGLRHASAAPRSEGNLFAPSRGTGVDGGHRQRMAGQAGLLVVLGALGIAYGWRAGRKPR</sequence>
<evidence type="ECO:0000256" key="5">
    <source>
        <dbReference type="SAM" id="Phobius"/>
    </source>
</evidence>
<feature type="transmembrane region" description="Helical" evidence="5">
    <location>
        <begin position="313"/>
        <end position="332"/>
    </location>
</feature>
<comment type="caution">
    <text evidence="6">The sequence shown here is derived from an EMBL/GenBank/DDBJ whole genome shotgun (WGS) entry which is preliminary data.</text>
</comment>
<protein>
    <submittedName>
        <fullName evidence="6">Short-subunit dehydrogenase</fullName>
    </submittedName>
</protein>
<dbReference type="EMBL" id="JAVIZX010000001">
    <property type="protein sequence ID" value="MDR6213889.1"/>
    <property type="molecule type" value="Genomic_DNA"/>
</dbReference>
<dbReference type="PRINTS" id="PR00081">
    <property type="entry name" value="GDHRDH"/>
</dbReference>
<dbReference type="Proteomes" id="UP001267710">
    <property type="component" value="Unassembled WGS sequence"/>
</dbReference>
<name>A0ABU1I9J4_9BURK</name>
<evidence type="ECO:0000256" key="4">
    <source>
        <dbReference type="SAM" id="MobiDB-lite"/>
    </source>
</evidence>
<evidence type="ECO:0000313" key="7">
    <source>
        <dbReference type="Proteomes" id="UP001267710"/>
    </source>
</evidence>
<evidence type="ECO:0000256" key="2">
    <source>
        <dbReference type="ARBA" id="ARBA00023002"/>
    </source>
</evidence>
<evidence type="ECO:0000256" key="1">
    <source>
        <dbReference type="ARBA" id="ARBA00006484"/>
    </source>
</evidence>
<proteinExistence type="inferred from homology"/>
<comment type="similarity">
    <text evidence="1 3">Belongs to the short-chain dehydrogenases/reductases (SDR) family.</text>
</comment>
<reference evidence="6 7" key="1">
    <citation type="submission" date="2023-08" db="EMBL/GenBank/DDBJ databases">
        <title>Functional and genomic diversity of the sorghum phyllosphere microbiome.</title>
        <authorList>
            <person name="Shade A."/>
        </authorList>
    </citation>
    <scope>NUCLEOTIDE SEQUENCE [LARGE SCALE GENOMIC DNA]</scope>
    <source>
        <strain evidence="6 7">SORGH_AS_0335</strain>
    </source>
</reference>
<keyword evidence="2" id="KW-0560">Oxidoreductase</keyword>
<dbReference type="InterPro" id="IPR020904">
    <property type="entry name" value="Sc_DH/Rdtase_CS"/>
</dbReference>
<dbReference type="PANTHER" id="PTHR44196">
    <property type="entry name" value="DEHYDROGENASE/REDUCTASE SDR FAMILY MEMBER 7B"/>
    <property type="match status" value="1"/>
</dbReference>
<keyword evidence="7" id="KW-1185">Reference proteome</keyword>
<keyword evidence="5" id="KW-0812">Transmembrane</keyword>
<dbReference type="PRINTS" id="PR00080">
    <property type="entry name" value="SDRFAMILY"/>
</dbReference>
<dbReference type="PANTHER" id="PTHR44196:SF1">
    <property type="entry name" value="DEHYDROGENASE_REDUCTASE SDR FAMILY MEMBER 7B"/>
    <property type="match status" value="1"/>
</dbReference>
<accession>A0ABU1I9J4</accession>
<dbReference type="RefSeq" id="WP_309827771.1">
    <property type="nucleotide sequence ID" value="NZ_JAVIZX010000001.1"/>
</dbReference>
<dbReference type="Gene3D" id="3.40.50.720">
    <property type="entry name" value="NAD(P)-binding Rossmann-like Domain"/>
    <property type="match status" value="1"/>
</dbReference>
<organism evidence="6 7">
    <name type="scientific">Paracidovorax wautersii</name>
    <dbReference type="NCBI Taxonomy" id="1177982"/>
    <lineage>
        <taxon>Bacteria</taxon>
        <taxon>Pseudomonadati</taxon>
        <taxon>Pseudomonadota</taxon>
        <taxon>Betaproteobacteria</taxon>
        <taxon>Burkholderiales</taxon>
        <taxon>Comamonadaceae</taxon>
        <taxon>Paracidovorax</taxon>
    </lineage>
</organism>
<dbReference type="NCBIfam" id="NF004792">
    <property type="entry name" value="PRK06139.1"/>
    <property type="match status" value="1"/>
</dbReference>